<proteinExistence type="predicted"/>
<dbReference type="EMBL" id="LUCH01004431">
    <property type="protein sequence ID" value="KAF5399021.1"/>
    <property type="molecule type" value="Genomic_DNA"/>
</dbReference>
<comment type="caution">
    <text evidence="1">The sequence shown here is derived from an EMBL/GenBank/DDBJ whole genome shotgun (WGS) entry which is preliminary data.</text>
</comment>
<organism evidence="1 2">
    <name type="scientific">Paragonimus heterotremus</name>
    <dbReference type="NCBI Taxonomy" id="100268"/>
    <lineage>
        <taxon>Eukaryota</taxon>
        <taxon>Metazoa</taxon>
        <taxon>Spiralia</taxon>
        <taxon>Lophotrochozoa</taxon>
        <taxon>Platyhelminthes</taxon>
        <taxon>Trematoda</taxon>
        <taxon>Digenea</taxon>
        <taxon>Plagiorchiida</taxon>
        <taxon>Troglotremata</taxon>
        <taxon>Troglotrematidae</taxon>
        <taxon>Paragonimus</taxon>
    </lineage>
</organism>
<keyword evidence="2" id="KW-1185">Reference proteome</keyword>
<dbReference type="PANTHER" id="PTHR43920">
    <property type="entry name" value="CHLORIDE INTRACELLULAR CHANNEL, ISOFORM A"/>
    <property type="match status" value="1"/>
</dbReference>
<dbReference type="GO" id="GO:0016324">
    <property type="term" value="C:apical plasma membrane"/>
    <property type="evidence" value="ECO:0007669"/>
    <property type="project" value="TreeGrafter"/>
</dbReference>
<dbReference type="GO" id="GO:0005254">
    <property type="term" value="F:chloride channel activity"/>
    <property type="evidence" value="ECO:0007669"/>
    <property type="project" value="TreeGrafter"/>
</dbReference>
<dbReference type="PANTHER" id="PTHR43920:SF5">
    <property type="entry name" value="CHLORIDE INTRACELLULAR CHANNEL CLIC"/>
    <property type="match status" value="1"/>
</dbReference>
<reference evidence="1" key="1">
    <citation type="submission" date="2019-05" db="EMBL/GenBank/DDBJ databases">
        <title>Annotation for the trematode Paragonimus heterotremus.</title>
        <authorList>
            <person name="Choi Y.-J."/>
        </authorList>
    </citation>
    <scope>NUCLEOTIDE SEQUENCE</scope>
    <source>
        <strain evidence="1">LC</strain>
    </source>
</reference>
<dbReference type="InterPro" id="IPR036282">
    <property type="entry name" value="Glutathione-S-Trfase_C_sf"/>
</dbReference>
<dbReference type="Gene3D" id="1.20.1050.10">
    <property type="match status" value="1"/>
</dbReference>
<sequence length="367" mass="42382">MTEKPLVDLFVPVAQSDPTQSGACSISHKWFMLEYLLMERNLIDLRVTPISPDLPPPGYRKLNVGRRLPVLLVTEHIGPRQSHSRLLERMPMVIAETEDDRDGLLAKWYIPGFLPQTQYASLTCDLVSGLNCLLRYGLTSRLLKGLNELENTLERISKRFLDSEQPGYNDCALAPKLQHVRVAAAYYCGFYIPDTMTHVWAYLANLYSLDAFRVSCPSDKDILLHYLERISNKDVSQMAKRKRQIFRLPNKFRLFTHPKYMMCSPRKTNLSTVIPELVQPKVNKKKEVESITNQPEENQPIRKFQTLLRLNENDPAVDEGDSVTTAPTNNAGRWHINRNAVIEPLLAYRRRNLLYRQIPPSRYFDIK</sequence>
<dbReference type="Proteomes" id="UP000748531">
    <property type="component" value="Unassembled WGS sequence"/>
</dbReference>
<protein>
    <submittedName>
        <fullName evidence="1">Chloride intracellular channel 4</fullName>
    </submittedName>
</protein>
<name>A0A8J4WGA5_9TREM</name>
<dbReference type="OrthoDB" id="1935530at2759"/>
<accession>A0A8J4WGA5</accession>
<dbReference type="Gene3D" id="3.40.30.10">
    <property type="entry name" value="Glutaredoxin"/>
    <property type="match status" value="1"/>
</dbReference>
<gene>
    <name evidence="1" type="ORF">PHET_08008</name>
</gene>
<dbReference type="GO" id="GO:0005737">
    <property type="term" value="C:cytoplasm"/>
    <property type="evidence" value="ECO:0007669"/>
    <property type="project" value="TreeGrafter"/>
</dbReference>
<evidence type="ECO:0000313" key="1">
    <source>
        <dbReference type="EMBL" id="KAF5399021.1"/>
    </source>
</evidence>
<dbReference type="SUPFAM" id="SSF47616">
    <property type="entry name" value="GST C-terminal domain-like"/>
    <property type="match status" value="1"/>
</dbReference>
<evidence type="ECO:0000313" key="2">
    <source>
        <dbReference type="Proteomes" id="UP000748531"/>
    </source>
</evidence>
<dbReference type="AlphaFoldDB" id="A0A8J4WGA5"/>